<feature type="domain" description="Baseplate J-like C-terminal" evidence="2">
    <location>
        <begin position="213"/>
        <end position="293"/>
    </location>
</feature>
<evidence type="ECO:0000259" key="2">
    <source>
        <dbReference type="Pfam" id="PF26079"/>
    </source>
</evidence>
<accession>A0A370F870</accession>
<sequence length="300" mass="31766">MSTSQLIDMSKLPAPAVVQVPDFEAVLADLKADLVAAYPPAAPVIELESEPLTKWLERTAYQIVVERSARNDSAHAVMLAYAQGSDLDQLAAFYDVQRLVITPADPAAVPPVEEVMESDDDFRARIQLAPRGYSVAGPVGAYIFQAKSADGQVLDAYPVSPTPGQVVVSVLARDGEGVPTQALLDKVYAALTAQDVRPLTDEVLVQPAGIVHYQIAATVYMLPGPDASSVMAEIQTRAEQYAAAMHRIGRLPTLSGIYAALHIDGVARVVLHSPAADVAVSNTQASHCTAIDLAFGGVID</sequence>
<dbReference type="PIRSF" id="PIRSF020481">
    <property type="entry name" value="BAP"/>
    <property type="match status" value="1"/>
</dbReference>
<comment type="caution">
    <text evidence="3">The sequence shown here is derived from an EMBL/GenBank/DDBJ whole genome shotgun (WGS) entry which is preliminary data.</text>
</comment>
<protein>
    <submittedName>
        <fullName evidence="3">Phage-related baseplate assembly protein</fullName>
    </submittedName>
</protein>
<dbReference type="InterPro" id="IPR052726">
    <property type="entry name" value="Phage_Baseplate_Hub"/>
</dbReference>
<dbReference type="PANTHER" id="PTHR35862">
    <property type="entry name" value="FELS-2 PROPHAGE PROTEIN"/>
    <property type="match status" value="1"/>
</dbReference>
<dbReference type="InterPro" id="IPR058531">
    <property type="entry name" value="Baseplate_J_M"/>
</dbReference>
<feature type="domain" description="Baseplate J-like central" evidence="1">
    <location>
        <begin position="135"/>
        <end position="206"/>
    </location>
</feature>
<keyword evidence="4" id="KW-1185">Reference proteome</keyword>
<dbReference type="AlphaFoldDB" id="A0A370F870"/>
<dbReference type="InterPro" id="IPR014507">
    <property type="entry name" value="Baseplate_assembly_J_pred"/>
</dbReference>
<dbReference type="Proteomes" id="UP000255265">
    <property type="component" value="Unassembled WGS sequence"/>
</dbReference>
<dbReference type="PANTHER" id="PTHR35862:SF1">
    <property type="entry name" value="FELS-2 PROPHAGE PROTEIN"/>
    <property type="match status" value="1"/>
</dbReference>
<dbReference type="Pfam" id="PF26078">
    <property type="entry name" value="Baseplate_J_M"/>
    <property type="match status" value="1"/>
</dbReference>
<reference evidence="3 4" key="1">
    <citation type="submission" date="2018-07" db="EMBL/GenBank/DDBJ databases">
        <title>Genomic Encyclopedia of Type Strains, Phase IV (KMG-IV): sequencing the most valuable type-strain genomes for metagenomic binning, comparative biology and taxonomic classification.</title>
        <authorList>
            <person name="Goeker M."/>
        </authorList>
    </citation>
    <scope>NUCLEOTIDE SEQUENCE [LARGE SCALE GENOMIC DNA]</scope>
    <source>
        <strain evidence="3 4">DSM 21352</strain>
    </source>
</reference>
<evidence type="ECO:0000313" key="4">
    <source>
        <dbReference type="Proteomes" id="UP000255265"/>
    </source>
</evidence>
<name>A0A370F870_9BURK</name>
<dbReference type="RefSeq" id="WP_114804237.1">
    <property type="nucleotide sequence ID" value="NZ_QQAV01000010.1"/>
</dbReference>
<evidence type="ECO:0000259" key="1">
    <source>
        <dbReference type="Pfam" id="PF26078"/>
    </source>
</evidence>
<evidence type="ECO:0000313" key="3">
    <source>
        <dbReference type="EMBL" id="RDI20727.1"/>
    </source>
</evidence>
<dbReference type="EMBL" id="QQAV01000010">
    <property type="protein sequence ID" value="RDI20727.1"/>
    <property type="molecule type" value="Genomic_DNA"/>
</dbReference>
<organism evidence="3 4">
    <name type="scientific">Pseudacidovorax intermedius</name>
    <dbReference type="NCBI Taxonomy" id="433924"/>
    <lineage>
        <taxon>Bacteria</taxon>
        <taxon>Pseudomonadati</taxon>
        <taxon>Pseudomonadota</taxon>
        <taxon>Betaproteobacteria</taxon>
        <taxon>Burkholderiales</taxon>
        <taxon>Comamonadaceae</taxon>
        <taxon>Pseudacidovorax</taxon>
    </lineage>
</organism>
<proteinExistence type="predicted"/>
<dbReference type="InterPro" id="IPR058530">
    <property type="entry name" value="Baseplate_J-like_C"/>
</dbReference>
<dbReference type="Pfam" id="PF26079">
    <property type="entry name" value="Baseplate_J_C"/>
    <property type="match status" value="1"/>
</dbReference>
<dbReference type="OrthoDB" id="9793802at2"/>
<gene>
    <name evidence="3" type="ORF">DFR41_110135</name>
</gene>